<evidence type="ECO:0000313" key="2">
    <source>
        <dbReference type="EMBL" id="TGL37668.1"/>
    </source>
</evidence>
<proteinExistence type="predicted"/>
<dbReference type="EMBL" id="RQGA01000014">
    <property type="protein sequence ID" value="TGL37668.1"/>
    <property type="molecule type" value="Genomic_DNA"/>
</dbReference>
<sequence>MSQIIDPISSEIFERKPYLQNYFRNFNSGNRWELGSAKKPGEYYVSLNGEPLSSSFSPLTQAIRLLDTYSLRSTDIVILFGLGNPHLIQKISETLAEGQILILIGDDETLIPVIWDEILKPVLSIPGRHLFSGDVFFPLFFNYLESLPIERVSGLKVIRNPTDTSRNVVFRELEEKTQTVFSAKMSDLLTKFEFERLWIKNSIWNLVHVGKETPVRYPISSLREKFKGLTAVLVSAGPSLRKNLSWLQSVRDKVFVLSCDTSLKVLIKAGIEADGVVTLDAQTNSFFHFMGESLNKIPLFADLVSSPTLLREPMFRSVVHSVTAKYQVDPEGTLVREVTAGGELAEQVFTEVGDIQSGGSVATTAFDMLRFMGFTSVYFLGQDLAYSGREIHSTGTHHNEKWLTLLNRKNSLERINEVIIRKRETRFVPRAGGKGSVLTDYVLDLYRHWFEESANTVEEMKLFNVNEDGAEIAGIQSLSPERASANLNEIPNHNYPWRELSIWKLGLEDGTGEKKSRETFVKSREPKDKGKVGKSEMATSFYLHPKGSGQLFHKLQKDLEFMEDGLKAFEEKLAISSFQESDIWIWMREQSYLRRMVRKTEIYILRHKDLELTRKNQLMIQSIKKEIRYLKRSLYPMMDSFPEKG</sequence>
<reference evidence="2" key="1">
    <citation type="journal article" date="2019" name="PLoS Negl. Trop. Dis.">
        <title>Revisiting the worldwide diversity of Leptospira species in the environment.</title>
        <authorList>
            <person name="Vincent A.T."/>
            <person name="Schiettekatte O."/>
            <person name="Bourhy P."/>
            <person name="Veyrier F.J."/>
            <person name="Picardeau M."/>
        </authorList>
    </citation>
    <scope>NUCLEOTIDE SEQUENCE [LARGE SCALE GENOMIC DNA]</scope>
    <source>
        <strain evidence="2">201702692</strain>
    </source>
</reference>
<protein>
    <submittedName>
        <fullName evidence="2">DUF115 domain-containing protein</fullName>
    </submittedName>
</protein>
<comment type="caution">
    <text evidence="2">The sequence shown here is derived from an EMBL/GenBank/DDBJ whole genome shotgun (WGS) entry which is preliminary data.</text>
</comment>
<dbReference type="OrthoDB" id="5291305at2"/>
<keyword evidence="3" id="KW-1185">Reference proteome</keyword>
<dbReference type="InterPro" id="IPR002826">
    <property type="entry name" value="MptE-like"/>
</dbReference>
<dbReference type="AlphaFoldDB" id="A0A4R9JG58"/>
<evidence type="ECO:0000313" key="3">
    <source>
        <dbReference type="Proteomes" id="UP000298125"/>
    </source>
</evidence>
<dbReference type="PANTHER" id="PTHR41786">
    <property type="entry name" value="MOTILITY ACCESSORY FACTOR MAF"/>
    <property type="match status" value="1"/>
</dbReference>
<accession>A0A4R9JG58</accession>
<name>A0A4R9JG58_9LEPT</name>
<dbReference type="Proteomes" id="UP000298125">
    <property type="component" value="Unassembled WGS sequence"/>
</dbReference>
<feature type="domain" description="6-hydroxymethylpterin diphosphokinase MptE-like" evidence="1">
    <location>
        <begin position="214"/>
        <end position="388"/>
    </location>
</feature>
<dbReference type="Pfam" id="PF01973">
    <property type="entry name" value="MptE-like"/>
    <property type="match status" value="1"/>
</dbReference>
<organism evidence="2 3">
    <name type="scientific">Leptospira perdikensis</name>
    <dbReference type="NCBI Taxonomy" id="2484948"/>
    <lineage>
        <taxon>Bacteria</taxon>
        <taxon>Pseudomonadati</taxon>
        <taxon>Spirochaetota</taxon>
        <taxon>Spirochaetia</taxon>
        <taxon>Leptospirales</taxon>
        <taxon>Leptospiraceae</taxon>
        <taxon>Leptospira</taxon>
    </lineage>
</organism>
<dbReference type="RefSeq" id="WP_135580582.1">
    <property type="nucleotide sequence ID" value="NZ_RQGA01000014.1"/>
</dbReference>
<dbReference type="PANTHER" id="PTHR41786:SF1">
    <property type="entry name" value="6-HYDROXYMETHYLPTERIN DIPHOSPHOKINASE MPTE-LIKE DOMAIN-CONTAINING PROTEIN"/>
    <property type="match status" value="1"/>
</dbReference>
<evidence type="ECO:0000259" key="1">
    <source>
        <dbReference type="Pfam" id="PF01973"/>
    </source>
</evidence>
<gene>
    <name evidence="2" type="ORF">EHQ49_15750</name>
</gene>